<evidence type="ECO:0000313" key="2">
    <source>
        <dbReference type="EMBL" id="QQP49669.1"/>
    </source>
</evidence>
<proteinExistence type="predicted"/>
<accession>A0A7T8HGJ7</accession>
<name>A0A7T8HGJ7_CALRO</name>
<protein>
    <submittedName>
        <fullName evidence="2">LOC100569581</fullName>
    </submittedName>
</protein>
<evidence type="ECO:0000256" key="1">
    <source>
        <dbReference type="SAM" id="MobiDB-lite"/>
    </source>
</evidence>
<gene>
    <name evidence="2" type="ORF">FKW44_010421</name>
</gene>
<dbReference type="EMBL" id="CP045895">
    <property type="protein sequence ID" value="QQP49669.1"/>
    <property type="molecule type" value="Genomic_DNA"/>
</dbReference>
<sequence>EWIEASGLKDLEKVVRLRELPLESRDALEQSSLDLNPHRADEKEELLPSII</sequence>
<feature type="compositionally biased region" description="Basic and acidic residues" evidence="1">
    <location>
        <begin position="36"/>
        <end position="51"/>
    </location>
</feature>
<evidence type="ECO:0000313" key="3">
    <source>
        <dbReference type="Proteomes" id="UP000595437"/>
    </source>
</evidence>
<reference evidence="3" key="1">
    <citation type="submission" date="2021-01" db="EMBL/GenBank/DDBJ databases">
        <title>Caligus Genome Assembly.</title>
        <authorList>
            <person name="Gallardo-Escarate C."/>
        </authorList>
    </citation>
    <scope>NUCLEOTIDE SEQUENCE [LARGE SCALE GENOMIC DNA]</scope>
</reference>
<feature type="non-terminal residue" evidence="2">
    <location>
        <position position="1"/>
    </location>
</feature>
<dbReference type="Proteomes" id="UP000595437">
    <property type="component" value="Chromosome 6"/>
</dbReference>
<keyword evidence="3" id="KW-1185">Reference proteome</keyword>
<organism evidence="2 3">
    <name type="scientific">Caligus rogercresseyi</name>
    <name type="common">Sea louse</name>
    <dbReference type="NCBI Taxonomy" id="217165"/>
    <lineage>
        <taxon>Eukaryota</taxon>
        <taxon>Metazoa</taxon>
        <taxon>Ecdysozoa</taxon>
        <taxon>Arthropoda</taxon>
        <taxon>Crustacea</taxon>
        <taxon>Multicrustacea</taxon>
        <taxon>Hexanauplia</taxon>
        <taxon>Copepoda</taxon>
        <taxon>Siphonostomatoida</taxon>
        <taxon>Caligidae</taxon>
        <taxon>Caligus</taxon>
    </lineage>
</organism>
<feature type="region of interest" description="Disordered" evidence="1">
    <location>
        <begin position="29"/>
        <end position="51"/>
    </location>
</feature>
<dbReference type="AlphaFoldDB" id="A0A7T8HGJ7"/>